<dbReference type="InterPro" id="IPR037883">
    <property type="entry name" value="Knr4/Smi1-like_sf"/>
</dbReference>
<comment type="caution">
    <text evidence="2">The sequence shown here is derived from an EMBL/GenBank/DDBJ whole genome shotgun (WGS) entry which is preliminary data.</text>
</comment>
<dbReference type="Proteomes" id="UP001377972">
    <property type="component" value="Unassembled WGS sequence"/>
</dbReference>
<gene>
    <name evidence="2" type="ORF">PQI24_00255</name>
</gene>
<organism evidence="2 3">
    <name type="scientific">Pseudoalteromonas lipolytica</name>
    <dbReference type="NCBI Taxonomy" id="570156"/>
    <lineage>
        <taxon>Bacteria</taxon>
        <taxon>Pseudomonadati</taxon>
        <taxon>Pseudomonadota</taxon>
        <taxon>Gammaproteobacteria</taxon>
        <taxon>Alteromonadales</taxon>
        <taxon>Pseudoalteromonadaceae</taxon>
        <taxon>Pseudoalteromonas</taxon>
    </lineage>
</organism>
<proteinExistence type="predicted"/>
<feature type="domain" description="Knr4/Smi1-like" evidence="1">
    <location>
        <begin position="29"/>
        <end position="162"/>
    </location>
</feature>
<dbReference type="InterPro" id="IPR018958">
    <property type="entry name" value="Knr4/Smi1-like_dom"/>
</dbReference>
<dbReference type="SUPFAM" id="SSF160631">
    <property type="entry name" value="SMI1/KNR4-like"/>
    <property type="match status" value="1"/>
</dbReference>
<dbReference type="PANTHER" id="PTHR47432">
    <property type="entry name" value="CELL WALL ASSEMBLY REGULATOR SMI1"/>
    <property type="match status" value="1"/>
</dbReference>
<reference evidence="2 3" key="1">
    <citation type="submission" date="2023-01" db="EMBL/GenBank/DDBJ databases">
        <title>Trichodesmium-associated heterotrophic epibiont bacteria.</title>
        <authorList>
            <person name="Cleveland C.S."/>
            <person name="Webb E.A."/>
        </authorList>
    </citation>
    <scope>NUCLEOTIDE SEQUENCE [LARGE SCALE GENOMIC DNA]</scope>
    <source>
        <strain evidence="2 3">USCH2</strain>
    </source>
</reference>
<evidence type="ECO:0000259" key="1">
    <source>
        <dbReference type="Pfam" id="PF09346"/>
    </source>
</evidence>
<sequence>MNEWIVLREKIESKFPALIDVINNESNVESLNKIADLVGNTLPQSFVSIYANCNGQFCTKAGFVFGLSLLSTEKIIHELNVWREIIDQGLEGLNESCSSLTPSAIKIEYANTKWLPLLGDGGGNFIGVDFDPGPTGTKGQIINFGRDEDDKCVFAKSLDDFLVLLTELLNSPSLVEEEDGSYSYNHTHFIDALKELSQK</sequence>
<name>A0ABU8SN27_9GAMM</name>
<dbReference type="Gene3D" id="3.40.1580.10">
    <property type="entry name" value="SMI1/KNR4-like"/>
    <property type="match status" value="1"/>
</dbReference>
<dbReference type="InterPro" id="IPR051873">
    <property type="entry name" value="KNR4/SMI1_regulator"/>
</dbReference>
<keyword evidence="3" id="KW-1185">Reference proteome</keyword>
<evidence type="ECO:0000313" key="2">
    <source>
        <dbReference type="EMBL" id="MEJ6494440.1"/>
    </source>
</evidence>
<dbReference type="Pfam" id="PF09346">
    <property type="entry name" value="SMI1_KNR4"/>
    <property type="match status" value="1"/>
</dbReference>
<dbReference type="PANTHER" id="PTHR47432:SF1">
    <property type="entry name" value="CELL WALL ASSEMBLY REGULATOR SMI1"/>
    <property type="match status" value="1"/>
</dbReference>
<accession>A0ABU8SN27</accession>
<evidence type="ECO:0000313" key="3">
    <source>
        <dbReference type="Proteomes" id="UP001377972"/>
    </source>
</evidence>
<dbReference type="EMBL" id="JAQPZS010000001">
    <property type="protein sequence ID" value="MEJ6494440.1"/>
    <property type="molecule type" value="Genomic_DNA"/>
</dbReference>
<dbReference type="RefSeq" id="WP_300360132.1">
    <property type="nucleotide sequence ID" value="NZ_JAQPZS010000001.1"/>
</dbReference>
<protein>
    <submittedName>
        <fullName evidence="2">SMI1/KNR4 family protein</fullName>
    </submittedName>
</protein>